<dbReference type="GO" id="GO:0044773">
    <property type="term" value="P:mitotic DNA damage checkpoint signaling"/>
    <property type="evidence" value="ECO:0007669"/>
    <property type="project" value="TreeGrafter"/>
</dbReference>
<gene>
    <name evidence="2" type="ORF">VM1G_02303</name>
</gene>
<feature type="domain" description="Protein kinase" evidence="1">
    <location>
        <begin position="1"/>
        <end position="293"/>
    </location>
</feature>
<dbReference type="PROSITE" id="PS50011">
    <property type="entry name" value="PROTEIN_KINASE_DOM"/>
    <property type="match status" value="1"/>
</dbReference>
<dbReference type="Proteomes" id="UP000078559">
    <property type="component" value="Chromosome 2"/>
</dbReference>
<organism evidence="2 3">
    <name type="scientific">Cytospora mali</name>
    <name type="common">Apple Valsa canker fungus</name>
    <name type="synonym">Valsa mali</name>
    <dbReference type="NCBI Taxonomy" id="578113"/>
    <lineage>
        <taxon>Eukaryota</taxon>
        <taxon>Fungi</taxon>
        <taxon>Dikarya</taxon>
        <taxon>Ascomycota</taxon>
        <taxon>Pezizomycotina</taxon>
        <taxon>Sordariomycetes</taxon>
        <taxon>Sordariomycetidae</taxon>
        <taxon>Diaporthales</taxon>
        <taxon>Cytosporaceae</taxon>
        <taxon>Cytospora</taxon>
    </lineage>
</organism>
<dbReference type="SMR" id="A0A194VS27"/>
<reference evidence="2" key="1">
    <citation type="submission" date="2014-12" db="EMBL/GenBank/DDBJ databases">
        <title>Genome Sequence of Valsa Canker Pathogens Uncovers a Specific Adaption of Colonization on Woody Bark.</title>
        <authorList>
            <person name="Yin Z."/>
            <person name="Liu H."/>
            <person name="Gao X."/>
            <person name="Li Z."/>
            <person name="Song N."/>
            <person name="Ke X."/>
            <person name="Dai Q."/>
            <person name="Wu Y."/>
            <person name="Sun Y."/>
            <person name="Xu J.-R."/>
            <person name="Kang Z.K."/>
            <person name="Wang L."/>
            <person name="Huang L."/>
        </authorList>
    </citation>
    <scope>NUCLEOTIDE SEQUENCE [LARGE SCALE GENOMIC DNA]</scope>
    <source>
        <strain evidence="2">03-8</strain>
    </source>
</reference>
<keyword evidence="2" id="KW-0808">Transferase</keyword>
<evidence type="ECO:0000313" key="3">
    <source>
        <dbReference type="Proteomes" id="UP000078559"/>
    </source>
</evidence>
<proteinExistence type="predicted"/>
<dbReference type="GO" id="GO:0005634">
    <property type="term" value="C:nucleus"/>
    <property type="evidence" value="ECO:0007669"/>
    <property type="project" value="TreeGrafter"/>
</dbReference>
<dbReference type="GO" id="GO:0005524">
    <property type="term" value="F:ATP binding"/>
    <property type="evidence" value="ECO:0007669"/>
    <property type="project" value="InterPro"/>
</dbReference>
<dbReference type="GO" id="GO:0004674">
    <property type="term" value="F:protein serine/threonine kinase activity"/>
    <property type="evidence" value="ECO:0007669"/>
    <property type="project" value="TreeGrafter"/>
</dbReference>
<accession>A0A194VS27</accession>
<evidence type="ECO:0000259" key="1">
    <source>
        <dbReference type="PROSITE" id="PS50011"/>
    </source>
</evidence>
<dbReference type="InterPro" id="IPR008271">
    <property type="entry name" value="Ser/Thr_kinase_AS"/>
</dbReference>
<evidence type="ECO:0000313" key="2">
    <source>
        <dbReference type="EMBL" id="KUI66996.1"/>
    </source>
</evidence>
<sequence length="296" mass="34075">MGSPPQSFQGQSGLVYSVERILQERPEISRYTVSKDNYTYYQDIYERLRSCENLRVACDSVSDPPIFIYKYLDDHLLSFAQENPELPIIKRILKDALRGLAALHDQDIVHTDIKPNNIFIFIQRRGSEVTEVRLADLEDSAIVPQGSAIIGRQMGNWMWRSPEAHAEGPMNKPSDMFSFGIVCLYAVLKRVILYVGEEEIGEGEEVLAHVIERQISFFADKEGIMAFLKYLGDSPWVQIFSVIKDGFNAENRRKPLYLWKNVDPDLRDLIGKLTSFDPTKRLRAREALCHPWFEDV</sequence>
<keyword evidence="3" id="KW-1185">Reference proteome</keyword>
<dbReference type="PROSITE" id="PS00108">
    <property type="entry name" value="PROTEIN_KINASE_ST"/>
    <property type="match status" value="1"/>
</dbReference>
<dbReference type="SMART" id="SM00220">
    <property type="entry name" value="S_TKc"/>
    <property type="match status" value="1"/>
</dbReference>
<dbReference type="Gene3D" id="1.10.510.10">
    <property type="entry name" value="Transferase(Phosphotransferase) domain 1"/>
    <property type="match status" value="1"/>
</dbReference>
<dbReference type="InterPro" id="IPR011009">
    <property type="entry name" value="Kinase-like_dom_sf"/>
</dbReference>
<dbReference type="Pfam" id="PF00069">
    <property type="entry name" value="Pkinase"/>
    <property type="match status" value="1"/>
</dbReference>
<name>A0A194VS27_CYTMA</name>
<dbReference type="PANTHER" id="PTHR44167:SF18">
    <property type="entry name" value="PROTEIN KINASE DOMAIN-CONTAINING PROTEIN"/>
    <property type="match status" value="1"/>
</dbReference>
<dbReference type="EMBL" id="CM003099">
    <property type="protein sequence ID" value="KUI66996.1"/>
    <property type="molecule type" value="Genomic_DNA"/>
</dbReference>
<dbReference type="AlphaFoldDB" id="A0A194VS27"/>
<keyword evidence="2" id="KW-0418">Kinase</keyword>
<dbReference type="PANTHER" id="PTHR44167">
    <property type="entry name" value="OVARIAN-SPECIFIC SERINE/THREONINE-PROTEIN KINASE LOK-RELATED"/>
    <property type="match status" value="1"/>
</dbReference>
<protein>
    <submittedName>
        <fullName evidence="2">Cyclin-dependent kinase 6</fullName>
    </submittedName>
</protein>
<dbReference type="SUPFAM" id="SSF56112">
    <property type="entry name" value="Protein kinase-like (PK-like)"/>
    <property type="match status" value="1"/>
</dbReference>
<dbReference type="GO" id="GO:0005737">
    <property type="term" value="C:cytoplasm"/>
    <property type="evidence" value="ECO:0007669"/>
    <property type="project" value="TreeGrafter"/>
</dbReference>
<dbReference type="OrthoDB" id="4062651at2759"/>
<dbReference type="InterPro" id="IPR000719">
    <property type="entry name" value="Prot_kinase_dom"/>
</dbReference>